<dbReference type="PANTHER" id="PTHR33639">
    <property type="entry name" value="THIOL-DISULFIDE OXIDOREDUCTASE DCC"/>
    <property type="match status" value="1"/>
</dbReference>
<dbReference type="GO" id="GO:0015035">
    <property type="term" value="F:protein-disulfide reductase activity"/>
    <property type="evidence" value="ECO:0007669"/>
    <property type="project" value="InterPro"/>
</dbReference>
<dbReference type="OMA" id="AKQRYEW"/>
<dbReference type="PhylomeDB" id="A0A068TWA9"/>
<evidence type="ECO:0000313" key="1">
    <source>
        <dbReference type="EMBL" id="CDP00209.1"/>
    </source>
</evidence>
<gene>
    <name evidence="1" type="ORF">GSCOC_T00032083001</name>
</gene>
<dbReference type="PANTHER" id="PTHR33639:SF1">
    <property type="entry name" value="T23E23.25"/>
    <property type="match status" value="1"/>
</dbReference>
<dbReference type="OrthoDB" id="1921868at2759"/>
<organism evidence="1 2">
    <name type="scientific">Coffea canephora</name>
    <name type="common">Robusta coffee</name>
    <dbReference type="NCBI Taxonomy" id="49390"/>
    <lineage>
        <taxon>Eukaryota</taxon>
        <taxon>Viridiplantae</taxon>
        <taxon>Streptophyta</taxon>
        <taxon>Embryophyta</taxon>
        <taxon>Tracheophyta</taxon>
        <taxon>Spermatophyta</taxon>
        <taxon>Magnoliopsida</taxon>
        <taxon>eudicotyledons</taxon>
        <taxon>Gunneridae</taxon>
        <taxon>Pentapetalae</taxon>
        <taxon>asterids</taxon>
        <taxon>lamiids</taxon>
        <taxon>Gentianales</taxon>
        <taxon>Rubiaceae</taxon>
        <taxon>Ixoroideae</taxon>
        <taxon>Gardenieae complex</taxon>
        <taxon>Bertiereae - Coffeeae clade</taxon>
        <taxon>Coffeeae</taxon>
        <taxon>Coffea</taxon>
    </lineage>
</organism>
<dbReference type="AlphaFoldDB" id="A0A068TWA9"/>
<proteinExistence type="predicted"/>
<dbReference type="FunCoup" id="A0A068TWA9">
    <property type="interactions" value="10"/>
</dbReference>
<evidence type="ECO:0000313" key="2">
    <source>
        <dbReference type="Proteomes" id="UP000295252"/>
    </source>
</evidence>
<dbReference type="InterPro" id="IPR007263">
    <property type="entry name" value="DCC1-like"/>
</dbReference>
<reference evidence="2" key="1">
    <citation type="journal article" date="2014" name="Science">
        <title>The coffee genome provides insight into the convergent evolution of caffeine biosynthesis.</title>
        <authorList>
            <person name="Denoeud F."/>
            <person name="Carretero-Paulet L."/>
            <person name="Dereeper A."/>
            <person name="Droc G."/>
            <person name="Guyot R."/>
            <person name="Pietrella M."/>
            <person name="Zheng C."/>
            <person name="Alberti A."/>
            <person name="Anthony F."/>
            <person name="Aprea G."/>
            <person name="Aury J.M."/>
            <person name="Bento P."/>
            <person name="Bernard M."/>
            <person name="Bocs S."/>
            <person name="Campa C."/>
            <person name="Cenci A."/>
            <person name="Combes M.C."/>
            <person name="Crouzillat D."/>
            <person name="Da Silva C."/>
            <person name="Daddiego L."/>
            <person name="De Bellis F."/>
            <person name="Dussert S."/>
            <person name="Garsmeur O."/>
            <person name="Gayraud T."/>
            <person name="Guignon V."/>
            <person name="Jahn K."/>
            <person name="Jamilloux V."/>
            <person name="Joet T."/>
            <person name="Labadie K."/>
            <person name="Lan T."/>
            <person name="Leclercq J."/>
            <person name="Lepelley M."/>
            <person name="Leroy T."/>
            <person name="Li L.T."/>
            <person name="Librado P."/>
            <person name="Lopez L."/>
            <person name="Munoz A."/>
            <person name="Noel B."/>
            <person name="Pallavicini A."/>
            <person name="Perrotta G."/>
            <person name="Poncet V."/>
            <person name="Pot D."/>
            <person name="Priyono X."/>
            <person name="Rigoreau M."/>
            <person name="Rouard M."/>
            <person name="Rozas J."/>
            <person name="Tranchant-Dubreuil C."/>
            <person name="VanBuren R."/>
            <person name="Zhang Q."/>
            <person name="Andrade A.C."/>
            <person name="Argout X."/>
            <person name="Bertrand B."/>
            <person name="de Kochko A."/>
            <person name="Graziosi G."/>
            <person name="Henry R.J."/>
            <person name="Jayarama X."/>
            <person name="Ming R."/>
            <person name="Nagai C."/>
            <person name="Rounsley S."/>
            <person name="Sankoff D."/>
            <person name="Giuliano G."/>
            <person name="Albert V.A."/>
            <person name="Wincker P."/>
            <person name="Lashermes P."/>
        </authorList>
    </citation>
    <scope>NUCLEOTIDE SEQUENCE [LARGE SCALE GENOMIC DNA]</scope>
    <source>
        <strain evidence="2">cv. DH200-94</strain>
    </source>
</reference>
<evidence type="ECO:0008006" key="3">
    <source>
        <dbReference type="Google" id="ProtNLM"/>
    </source>
</evidence>
<keyword evidence="2" id="KW-1185">Reference proteome</keyword>
<dbReference type="EMBL" id="HG739089">
    <property type="protein sequence ID" value="CDP00209.1"/>
    <property type="molecule type" value="Genomic_DNA"/>
</dbReference>
<dbReference type="InterPro" id="IPR052927">
    <property type="entry name" value="DCC_oxidoreductase"/>
</dbReference>
<name>A0A068TWA9_COFCA</name>
<dbReference type="Proteomes" id="UP000295252">
    <property type="component" value="Chromosome III"/>
</dbReference>
<dbReference type="Gramene" id="CDP00209">
    <property type="protein sequence ID" value="CDP00209"/>
    <property type="gene ID" value="GSCOC_T00032083001"/>
</dbReference>
<dbReference type="InParanoid" id="A0A068TWA9"/>
<protein>
    <recommendedName>
        <fullName evidence="3">Thiol-disulfide oxidoreductase DCC</fullName>
    </recommendedName>
</protein>
<accession>A0A068TWA9</accession>
<dbReference type="Pfam" id="PF04134">
    <property type="entry name" value="DCC1-like"/>
    <property type="match status" value="1"/>
</dbReference>
<sequence>MKAVMTLRSGLGALRVVRGNFAGLPFSTKTSPPPPLAFGAAADVAADDLLLHNPPASAATVETEPTLLRPGVVVYDGVCHLCHRGVKWVIEADKDKKIKFCCLQSKAAEPYMRACGVDRDDVLRRFLFIEGPGLYHQGSTAALRVASYLPFPYSALSSLTIVPTPLRDVVYDYVAKRRYDWFGKSPDCLVIKEKELLERFIDWEEILDKSQPEL</sequence>